<keyword evidence="1" id="KW-0732">Signal</keyword>
<evidence type="ECO:0000313" key="4">
    <source>
        <dbReference type="Proteomes" id="UP000283633"/>
    </source>
</evidence>
<feature type="signal peptide" evidence="1">
    <location>
        <begin position="1"/>
        <end position="24"/>
    </location>
</feature>
<reference evidence="3 4" key="1">
    <citation type="submission" date="2018-08" db="EMBL/GenBank/DDBJ databases">
        <title>Genome Lactobacillus garii FI11369.</title>
        <authorList>
            <person name="Diaz M."/>
            <person name="Narbad A."/>
        </authorList>
    </citation>
    <scope>NUCLEOTIDE SEQUENCE [LARGE SCALE GENOMIC DNA]</scope>
    <source>
        <strain evidence="3 4">FI11369</strain>
    </source>
</reference>
<feature type="chain" id="PRO_5018593383" evidence="1">
    <location>
        <begin position="25"/>
        <end position="203"/>
    </location>
</feature>
<evidence type="ECO:0000256" key="1">
    <source>
        <dbReference type="SAM" id="SignalP"/>
    </source>
</evidence>
<protein>
    <submittedName>
        <fullName evidence="3">WxL domain-containing protein</fullName>
    </submittedName>
</protein>
<name>A0A3R8L0T3_9LACO</name>
<gene>
    <name evidence="3" type="ORF">D1831_07975</name>
</gene>
<comment type="caution">
    <text evidence="3">The sequence shown here is derived from an EMBL/GenBank/DDBJ whole genome shotgun (WGS) entry which is preliminary data.</text>
</comment>
<dbReference type="AlphaFoldDB" id="A0A3R8L0T3"/>
<accession>A0A3R8L0T3</accession>
<dbReference type="InterPro" id="IPR027994">
    <property type="entry name" value="WxL_dom"/>
</dbReference>
<feature type="domain" description="WxL" evidence="2">
    <location>
        <begin position="56"/>
        <end position="200"/>
    </location>
</feature>
<dbReference type="OrthoDB" id="2339326at2"/>
<dbReference type="Pfam" id="PF13731">
    <property type="entry name" value="WxL"/>
    <property type="match status" value="1"/>
</dbReference>
<evidence type="ECO:0000313" key="3">
    <source>
        <dbReference type="EMBL" id="RRK10318.1"/>
    </source>
</evidence>
<dbReference type="EMBL" id="QWZQ01000023">
    <property type="protein sequence ID" value="RRK10318.1"/>
    <property type="molecule type" value="Genomic_DNA"/>
</dbReference>
<keyword evidence="4" id="KW-1185">Reference proteome</keyword>
<proteinExistence type="predicted"/>
<dbReference type="RefSeq" id="WP_125072403.1">
    <property type="nucleotide sequence ID" value="NZ_QWZQ01000023.1"/>
</dbReference>
<organism evidence="3 4">
    <name type="scientific">Lactiplantibacillus garii</name>
    <dbReference type="NCBI Taxonomy" id="2306423"/>
    <lineage>
        <taxon>Bacteria</taxon>
        <taxon>Bacillati</taxon>
        <taxon>Bacillota</taxon>
        <taxon>Bacilli</taxon>
        <taxon>Lactobacillales</taxon>
        <taxon>Lactobacillaceae</taxon>
        <taxon>Lactiplantibacillus</taxon>
    </lineage>
</organism>
<evidence type="ECO:0000259" key="2">
    <source>
        <dbReference type="Pfam" id="PF13731"/>
    </source>
</evidence>
<sequence>MKKTLLGFMLSVSLIAGMAVTASADDTTSNKSNGQVGFEKGSITIDNQNNGTDTDAANLDFGLKNKIDSTTDSYPNVNTDAKISVSDLRGDPTGWNLSVAQDSYFETTDKDTLNGSKITLVSSYSTGSSNSGEEAPTLVKKVELNPEDGSTPFMTAASGQGNGNSIADISQSTLSVPANSARLANKTYSTTLTWELTSQPGNQ</sequence>
<dbReference type="Proteomes" id="UP000283633">
    <property type="component" value="Unassembled WGS sequence"/>
</dbReference>